<gene>
    <name evidence="1" type="primary">ORF141301</name>
</gene>
<name>A0A0B7ATL2_9EUPU</name>
<dbReference type="Gene3D" id="1.20.58.60">
    <property type="match status" value="1"/>
</dbReference>
<proteinExistence type="predicted"/>
<accession>A0A0B7ATL2</accession>
<dbReference type="SUPFAM" id="SSF46966">
    <property type="entry name" value="Spectrin repeat"/>
    <property type="match status" value="1"/>
</dbReference>
<protein>
    <submittedName>
        <fullName evidence="1">Uncharacterized protein</fullName>
    </submittedName>
</protein>
<reference evidence="1" key="1">
    <citation type="submission" date="2014-12" db="EMBL/GenBank/DDBJ databases">
        <title>Insight into the proteome of Arion vulgaris.</title>
        <authorList>
            <person name="Aradska J."/>
            <person name="Bulat T."/>
            <person name="Smidak R."/>
            <person name="Sarate P."/>
            <person name="Gangsoo J."/>
            <person name="Sialana F."/>
            <person name="Bilban M."/>
            <person name="Lubec G."/>
        </authorList>
    </citation>
    <scope>NUCLEOTIDE SEQUENCE</scope>
    <source>
        <tissue evidence="1">Skin</tissue>
    </source>
</reference>
<feature type="non-terminal residue" evidence="1">
    <location>
        <position position="1"/>
    </location>
</feature>
<dbReference type="EMBL" id="HACG01037338">
    <property type="protein sequence ID" value="CEK84203.1"/>
    <property type="molecule type" value="Transcribed_RNA"/>
</dbReference>
<sequence length="132" mass="15006">AGCSQMQAENGGNNVNLAQNAFQEQVQFRQQEPQTVLLRLERYQQIVRDLAVKMDNIRVQLTHSPASNAVPLETQIREHQGILTEIRNIKDDISHVRDTCEQLLVSSDSEVHKTMKATVAMLVDRLMNLEII</sequence>
<evidence type="ECO:0000313" key="1">
    <source>
        <dbReference type="EMBL" id="CEK84203.1"/>
    </source>
</evidence>
<dbReference type="AlphaFoldDB" id="A0A0B7ATL2"/>
<organism evidence="1">
    <name type="scientific">Arion vulgaris</name>
    <dbReference type="NCBI Taxonomy" id="1028688"/>
    <lineage>
        <taxon>Eukaryota</taxon>
        <taxon>Metazoa</taxon>
        <taxon>Spiralia</taxon>
        <taxon>Lophotrochozoa</taxon>
        <taxon>Mollusca</taxon>
        <taxon>Gastropoda</taxon>
        <taxon>Heterobranchia</taxon>
        <taxon>Euthyneura</taxon>
        <taxon>Panpulmonata</taxon>
        <taxon>Eupulmonata</taxon>
        <taxon>Stylommatophora</taxon>
        <taxon>Helicina</taxon>
        <taxon>Arionoidea</taxon>
        <taxon>Arionidae</taxon>
        <taxon>Arion</taxon>
    </lineage>
</organism>
<feature type="non-terminal residue" evidence="1">
    <location>
        <position position="132"/>
    </location>
</feature>